<dbReference type="SUPFAM" id="SSF51735">
    <property type="entry name" value="NAD(P)-binding Rossmann-fold domains"/>
    <property type="match status" value="1"/>
</dbReference>
<dbReference type="OrthoDB" id="10268090at2759"/>
<evidence type="ECO:0000313" key="6">
    <source>
        <dbReference type="Proteomes" id="UP000285301"/>
    </source>
</evidence>
<organism evidence="5 6">
    <name type="scientific">Dinothrombium tinctorium</name>
    <dbReference type="NCBI Taxonomy" id="1965070"/>
    <lineage>
        <taxon>Eukaryota</taxon>
        <taxon>Metazoa</taxon>
        <taxon>Ecdysozoa</taxon>
        <taxon>Arthropoda</taxon>
        <taxon>Chelicerata</taxon>
        <taxon>Arachnida</taxon>
        <taxon>Acari</taxon>
        <taxon>Acariformes</taxon>
        <taxon>Trombidiformes</taxon>
        <taxon>Prostigmata</taxon>
        <taxon>Anystina</taxon>
        <taxon>Parasitengona</taxon>
        <taxon>Trombidioidea</taxon>
        <taxon>Trombidiidae</taxon>
        <taxon>Dinothrombium</taxon>
    </lineage>
</organism>
<evidence type="ECO:0000256" key="2">
    <source>
        <dbReference type="SAM" id="Phobius"/>
    </source>
</evidence>
<dbReference type="Pfam" id="PF03435">
    <property type="entry name" value="Sacchrp_dh_NADP"/>
    <property type="match status" value="1"/>
</dbReference>
<evidence type="ECO:0000313" key="4">
    <source>
        <dbReference type="EMBL" id="RWS00832.1"/>
    </source>
</evidence>
<dbReference type="EMBL" id="NCKU01010391">
    <property type="protein sequence ID" value="RWS00832.1"/>
    <property type="molecule type" value="Genomic_DNA"/>
</dbReference>
<dbReference type="EMBL" id="NCKU01006162">
    <property type="protein sequence ID" value="RWS03779.1"/>
    <property type="molecule type" value="Genomic_DNA"/>
</dbReference>
<keyword evidence="2" id="KW-0812">Transmembrane</keyword>
<keyword evidence="2" id="KW-1133">Transmembrane helix</keyword>
<dbReference type="FunFam" id="3.40.50.720:FF:000178">
    <property type="entry name" value="Saccharopine dehydrogenase-like oxidoreductase"/>
    <property type="match status" value="1"/>
</dbReference>
<name>A0A3S3P931_9ACAR</name>
<keyword evidence="6" id="KW-1185">Reference proteome</keyword>
<sequence length="430" mass="48649">MQRDYDLIVYGSSGFTGVYVVRELLECIRDQKLSMKWAIGGREPNKMRKCLERSIADAKMEQFNADSVQMIVADASDLESLKSMTRRTKVLINCVGPFRYSGHNVVSACIETNTNYVDICGEPQFLEEIQLKHFEEARDKNIYLVPSCGFDSIPCDIGVNFLKNRFDGVLDSVQSFLFVESQGKTSVNATTFDCIVDGYANADKLKSMRKQLFNQLFGGISKFRTKYPLKKKSLFKYIGPIANGYCVPFPGSDRSVVRRTQMHNYLLYKERPVDFDAFIIVPSLLLLLYLFLAMLIFIVFIPFKCGRKLMHLFPELFTLGVFKRSGPTREEVDACSFKMVFKGQGWVENFEDPLKQLDHPPNKRIYGCVSGGNPGYTVTAALVIQSAFAILNESEKMPSTGGVYTPGTAFRNTNLIANIEKRGLKFEVLE</sequence>
<reference evidence="5" key="2">
    <citation type="submission" date="2018-11" db="EMBL/GenBank/DDBJ databases">
        <title>Trombidioid mite genomics.</title>
        <authorList>
            <person name="Dong X."/>
        </authorList>
    </citation>
    <scope>NUCLEOTIDE SEQUENCE</scope>
    <source>
        <strain evidence="5">UoL-WK</strain>
    </source>
</reference>
<dbReference type="AlphaFoldDB" id="A0A3S3P931"/>
<dbReference type="GO" id="GO:0005886">
    <property type="term" value="C:plasma membrane"/>
    <property type="evidence" value="ECO:0007669"/>
    <property type="project" value="TreeGrafter"/>
</dbReference>
<dbReference type="InterPro" id="IPR036291">
    <property type="entry name" value="NAD(P)-bd_dom_sf"/>
</dbReference>
<feature type="domain" description="Saccharopine dehydrogenase NADP binding" evidence="3">
    <location>
        <begin position="8"/>
        <end position="145"/>
    </location>
</feature>
<dbReference type="GO" id="GO:0005739">
    <property type="term" value="C:mitochondrion"/>
    <property type="evidence" value="ECO:0007669"/>
    <property type="project" value="TreeGrafter"/>
</dbReference>
<protein>
    <recommendedName>
        <fullName evidence="3">Saccharopine dehydrogenase NADP binding domain-containing protein</fullName>
    </recommendedName>
</protein>
<dbReference type="InterPro" id="IPR051276">
    <property type="entry name" value="Saccharopine_DH-like_oxidrdct"/>
</dbReference>
<dbReference type="GO" id="GO:0005811">
    <property type="term" value="C:lipid droplet"/>
    <property type="evidence" value="ECO:0007669"/>
    <property type="project" value="TreeGrafter"/>
</dbReference>
<dbReference type="InterPro" id="IPR005097">
    <property type="entry name" value="Sacchrp_dh_NADP-bd"/>
</dbReference>
<dbReference type="Gene3D" id="3.40.50.720">
    <property type="entry name" value="NAD(P)-binding Rossmann-like Domain"/>
    <property type="match status" value="1"/>
</dbReference>
<proteinExistence type="inferred from homology"/>
<accession>A0A3S3P931</accession>
<dbReference type="GO" id="GO:0009247">
    <property type="term" value="P:glycolipid biosynthetic process"/>
    <property type="evidence" value="ECO:0007669"/>
    <property type="project" value="TreeGrafter"/>
</dbReference>
<feature type="transmembrane region" description="Helical" evidence="2">
    <location>
        <begin position="277"/>
        <end position="303"/>
    </location>
</feature>
<gene>
    <name evidence="5" type="ORF">B4U79_05554</name>
    <name evidence="4" type="ORF">B4U79_11214</name>
</gene>
<evidence type="ECO:0000256" key="1">
    <source>
        <dbReference type="ARBA" id="ARBA00038048"/>
    </source>
</evidence>
<evidence type="ECO:0000259" key="3">
    <source>
        <dbReference type="Pfam" id="PF03435"/>
    </source>
</evidence>
<keyword evidence="2" id="KW-0472">Membrane</keyword>
<dbReference type="PANTHER" id="PTHR12286">
    <property type="entry name" value="SACCHAROPINE DEHYDROGENASE-LIKE OXIDOREDUCTASE"/>
    <property type="match status" value="1"/>
</dbReference>
<evidence type="ECO:0000313" key="5">
    <source>
        <dbReference type="EMBL" id="RWS03779.1"/>
    </source>
</evidence>
<dbReference type="Proteomes" id="UP000285301">
    <property type="component" value="Unassembled WGS sequence"/>
</dbReference>
<comment type="caution">
    <text evidence="5">The sequence shown here is derived from an EMBL/GenBank/DDBJ whole genome shotgun (WGS) entry which is preliminary data.</text>
</comment>
<comment type="similarity">
    <text evidence="1">Belongs to the saccharopine dehydrogenase family.</text>
</comment>
<reference evidence="5 6" key="1">
    <citation type="journal article" date="2018" name="Gigascience">
        <title>Genomes of trombidid mites reveal novel predicted allergens and laterally-transferred genes associated with secondary metabolism.</title>
        <authorList>
            <person name="Dong X."/>
            <person name="Chaisiri K."/>
            <person name="Xia D."/>
            <person name="Armstrong S.D."/>
            <person name="Fang Y."/>
            <person name="Donnelly M.J."/>
            <person name="Kadowaki T."/>
            <person name="McGarry J.W."/>
            <person name="Darby A.C."/>
            <person name="Makepeace B.L."/>
        </authorList>
    </citation>
    <scope>NUCLEOTIDE SEQUENCE [LARGE SCALE GENOMIC DNA]</scope>
    <source>
        <strain evidence="5">UoL-WK</strain>
    </source>
</reference>
<dbReference type="PANTHER" id="PTHR12286:SF5">
    <property type="entry name" value="SACCHAROPINE DEHYDROGENASE-LIKE OXIDOREDUCTASE"/>
    <property type="match status" value="1"/>
</dbReference>